<dbReference type="PANTHER" id="PTHR32432">
    <property type="entry name" value="CELL DIVISION PROTEIN FTSA-RELATED"/>
    <property type="match status" value="1"/>
</dbReference>
<comment type="caution">
    <text evidence="1">The sequence shown here is derived from an EMBL/GenBank/DDBJ whole genome shotgun (WGS) entry which is preliminary data.</text>
</comment>
<dbReference type="Proteomes" id="UP001237207">
    <property type="component" value="Unassembled WGS sequence"/>
</dbReference>
<dbReference type="RefSeq" id="WP_307256533.1">
    <property type="nucleotide sequence ID" value="NZ_JAUSUC010000008.1"/>
</dbReference>
<evidence type="ECO:0000313" key="2">
    <source>
        <dbReference type="Proteomes" id="UP001237207"/>
    </source>
</evidence>
<dbReference type="InterPro" id="IPR005883">
    <property type="entry name" value="PilM"/>
</dbReference>
<dbReference type="InterPro" id="IPR050696">
    <property type="entry name" value="FtsA/MreB"/>
</dbReference>
<dbReference type="EMBL" id="JAUSUC010000008">
    <property type="protein sequence ID" value="MDQ0214545.1"/>
    <property type="molecule type" value="Genomic_DNA"/>
</dbReference>
<dbReference type="AlphaFoldDB" id="A0AAJ1WIE5"/>
<organism evidence="1 2">
    <name type="scientific">Oikeobacillus pervagus</name>
    <dbReference type="NCBI Taxonomy" id="1325931"/>
    <lineage>
        <taxon>Bacteria</taxon>
        <taxon>Bacillati</taxon>
        <taxon>Bacillota</taxon>
        <taxon>Bacilli</taxon>
        <taxon>Bacillales</taxon>
        <taxon>Bacillaceae</taxon>
        <taxon>Oikeobacillus</taxon>
    </lineage>
</organism>
<keyword evidence="2" id="KW-1185">Reference proteome</keyword>
<gene>
    <name evidence="1" type="ORF">J2S13_000941</name>
</gene>
<evidence type="ECO:0000313" key="1">
    <source>
        <dbReference type="EMBL" id="MDQ0214545.1"/>
    </source>
</evidence>
<proteinExistence type="predicted"/>
<sequence length="314" mass="36356">MAFRLFSKVNKTANLIFTDYAIRFVEMKQTSPMIVQQYEERILPSGLIEKGSIIDYEGLLEIVENCVTDWKIKNRPVRFNVQDDYITVRTETLTEDLEDDEIESYLFLQIGKTIHLPFEDPVFDSVVVGEKDGKKEVLLIAAPEEEVRQYQNLLEDAKLKPIAADIDALCLYRLFTLKNLTNPKEHEMVLHIKKRTLTASIYNDHQLAFMKPIFFGEKETVDGQISEGAFLEDALNECQNVVNFYENSLHKGQVHIEKIFISGEHERRTFIEDYIEKSFEMKIIKQDEMVVKDKDGRAVPEIYHPAVGLGLKEV</sequence>
<reference evidence="1" key="1">
    <citation type="submission" date="2023-07" db="EMBL/GenBank/DDBJ databases">
        <title>Genomic Encyclopedia of Type Strains, Phase IV (KMG-IV): sequencing the most valuable type-strain genomes for metagenomic binning, comparative biology and taxonomic classification.</title>
        <authorList>
            <person name="Goeker M."/>
        </authorList>
    </citation>
    <scope>NUCLEOTIDE SEQUENCE</scope>
    <source>
        <strain evidence="1">DSM 23947</strain>
    </source>
</reference>
<dbReference type="PANTHER" id="PTHR32432:SF3">
    <property type="entry name" value="ETHANOLAMINE UTILIZATION PROTEIN EUTJ"/>
    <property type="match status" value="1"/>
</dbReference>
<dbReference type="Gene3D" id="3.30.420.40">
    <property type="match status" value="1"/>
</dbReference>
<protein>
    <submittedName>
        <fullName evidence="1">Type IV pilus assembly protein PilM</fullName>
    </submittedName>
</protein>
<dbReference type="Pfam" id="PF11104">
    <property type="entry name" value="PilM_2"/>
    <property type="match status" value="1"/>
</dbReference>
<accession>A0AAJ1WIE5</accession>
<name>A0AAJ1WIE5_9BACI</name>